<proteinExistence type="predicted"/>
<sequence length="254" mass="28602">MSTLLCCGSLDESVVGFVDSQGWAVKTIKVLGQKFRAPKPAVLDFLKANRILVQFVKVGSMDYLSLMDVLEELMKPDGRIDYAINNMGNDFWGPDSLFNVIHAKTTMAQDQLVNYSFLYSRTLAEFTETPVYILSPGKEFGIQSVHSAFHDALKSVEVVLKSMEFDVKLVTCSRCSSTKNELMLESMGEIEVDNGQFNEMLSINNGQFNEMLSVNNEQFNEMLSINNGQFNEMLSINNGQFNEMKSQNQIRAHL</sequence>
<evidence type="ECO:0000313" key="3">
    <source>
        <dbReference type="Proteomes" id="UP000095284"/>
    </source>
</evidence>
<dbReference type="EMBL" id="CAJFCV020000004">
    <property type="protein sequence ID" value="CAG9119037.1"/>
    <property type="molecule type" value="Genomic_DNA"/>
</dbReference>
<dbReference type="EMBL" id="CAJFDI010000004">
    <property type="protein sequence ID" value="CAD5228427.1"/>
    <property type="molecule type" value="Genomic_DNA"/>
</dbReference>
<dbReference type="OrthoDB" id="10488234at2759"/>
<reference evidence="2" key="2">
    <citation type="submission" date="2020-08" db="EMBL/GenBank/DDBJ databases">
        <authorList>
            <person name="Kikuchi T."/>
        </authorList>
    </citation>
    <scope>NUCLEOTIDE SEQUENCE</scope>
    <source>
        <strain evidence="1">Ka4C1</strain>
    </source>
</reference>
<dbReference type="Proteomes" id="UP000095284">
    <property type="component" value="Unplaced"/>
</dbReference>
<accession>A0A1I7RIR4</accession>
<evidence type="ECO:0000313" key="5">
    <source>
        <dbReference type="WBParaSite" id="BXY_0059600.1"/>
    </source>
</evidence>
<organism evidence="3 5">
    <name type="scientific">Bursaphelenchus xylophilus</name>
    <name type="common">Pinewood nematode worm</name>
    <name type="synonym">Aphelenchoides xylophilus</name>
    <dbReference type="NCBI Taxonomy" id="6326"/>
    <lineage>
        <taxon>Eukaryota</taxon>
        <taxon>Metazoa</taxon>
        <taxon>Ecdysozoa</taxon>
        <taxon>Nematoda</taxon>
        <taxon>Chromadorea</taxon>
        <taxon>Rhabditida</taxon>
        <taxon>Tylenchina</taxon>
        <taxon>Tylenchomorpha</taxon>
        <taxon>Aphelenchoidea</taxon>
        <taxon>Aphelenchoididae</taxon>
        <taxon>Bursaphelenchus</taxon>
    </lineage>
</organism>
<evidence type="ECO:0000313" key="1">
    <source>
        <dbReference type="EMBL" id="CAD5228427.1"/>
    </source>
</evidence>
<reference evidence="5" key="1">
    <citation type="submission" date="2016-11" db="UniProtKB">
        <authorList>
            <consortium name="WormBaseParasite"/>
        </authorList>
    </citation>
    <scope>IDENTIFICATION</scope>
</reference>
<dbReference type="Proteomes" id="UP000582659">
    <property type="component" value="Unassembled WGS sequence"/>
</dbReference>
<name>A0A1I7RIR4_BURXY</name>
<evidence type="ECO:0000313" key="2">
    <source>
        <dbReference type="EMBL" id="CAG9119037.1"/>
    </source>
</evidence>
<keyword evidence="4" id="KW-1185">Reference proteome</keyword>
<protein>
    <submittedName>
        <fullName evidence="1">(pine wood nematode) hypothetical protein</fullName>
    </submittedName>
</protein>
<dbReference type="Proteomes" id="UP000659654">
    <property type="component" value="Unassembled WGS sequence"/>
</dbReference>
<dbReference type="WBParaSite" id="BXY_0059600.1">
    <property type="protein sequence ID" value="BXY_0059600.1"/>
    <property type="gene ID" value="BXY_0059600"/>
</dbReference>
<dbReference type="AlphaFoldDB" id="A0A1I7RIR4"/>
<evidence type="ECO:0000313" key="4">
    <source>
        <dbReference type="Proteomes" id="UP000659654"/>
    </source>
</evidence>
<gene>
    <name evidence="1" type="ORF">BXYJ_LOCUS10439</name>
</gene>